<evidence type="ECO:0000313" key="2">
    <source>
        <dbReference type="Proteomes" id="UP000095284"/>
    </source>
</evidence>
<keyword evidence="1" id="KW-0812">Transmembrane</keyword>
<dbReference type="WBParaSite" id="BXY_1344600.1">
    <property type="protein sequence ID" value="BXY_1344600.1"/>
    <property type="gene ID" value="BXY_1344600"/>
</dbReference>
<dbReference type="AlphaFoldDB" id="A0A1I7SK66"/>
<keyword evidence="1" id="KW-0472">Membrane</keyword>
<protein>
    <submittedName>
        <fullName evidence="3">SLC3A2_N domain-containing protein</fullName>
    </submittedName>
</protein>
<feature type="transmembrane region" description="Helical" evidence="1">
    <location>
        <begin position="29"/>
        <end position="49"/>
    </location>
</feature>
<evidence type="ECO:0000313" key="3">
    <source>
        <dbReference type="WBParaSite" id="BXY_1344600.1"/>
    </source>
</evidence>
<sequence length="77" mass="8386">NCPQMSTGAQLWALAAKDLRITARSKKRCCCEILVPCFVLPIIIGGLIASQNFDKLIQPNSVTLDLSLDGLDQVEVK</sequence>
<keyword evidence="1" id="KW-1133">Transmembrane helix</keyword>
<proteinExistence type="predicted"/>
<accession>A0A1I7SK66</accession>
<name>A0A1I7SK66_BURXY</name>
<dbReference type="Proteomes" id="UP000095284">
    <property type="component" value="Unplaced"/>
</dbReference>
<reference evidence="3" key="1">
    <citation type="submission" date="2016-11" db="UniProtKB">
        <authorList>
            <consortium name="WormBaseParasite"/>
        </authorList>
    </citation>
    <scope>IDENTIFICATION</scope>
</reference>
<evidence type="ECO:0000256" key="1">
    <source>
        <dbReference type="SAM" id="Phobius"/>
    </source>
</evidence>
<organism evidence="2 3">
    <name type="scientific">Bursaphelenchus xylophilus</name>
    <name type="common">Pinewood nematode worm</name>
    <name type="synonym">Aphelenchoides xylophilus</name>
    <dbReference type="NCBI Taxonomy" id="6326"/>
    <lineage>
        <taxon>Eukaryota</taxon>
        <taxon>Metazoa</taxon>
        <taxon>Ecdysozoa</taxon>
        <taxon>Nematoda</taxon>
        <taxon>Chromadorea</taxon>
        <taxon>Rhabditida</taxon>
        <taxon>Tylenchina</taxon>
        <taxon>Tylenchomorpha</taxon>
        <taxon>Aphelenchoidea</taxon>
        <taxon>Aphelenchoididae</taxon>
        <taxon>Bursaphelenchus</taxon>
    </lineage>
</organism>